<keyword evidence="3" id="KW-0170">Cobalt</keyword>
<dbReference type="SUPFAM" id="SSF47644">
    <property type="entry name" value="Methionine synthase domain"/>
    <property type="match status" value="1"/>
</dbReference>
<reference evidence="7" key="3">
    <citation type="submission" date="2022-10" db="EMBL/GenBank/DDBJ databases">
        <title>Human gut microbiome strain richness.</title>
        <authorList>
            <person name="Chen-Liaw A."/>
        </authorList>
    </citation>
    <scope>NUCLEOTIDE SEQUENCE</scope>
    <source>
        <strain evidence="7">1001713st2_A4_1001713B170214_170313</strain>
    </source>
</reference>
<evidence type="ECO:0000313" key="8">
    <source>
        <dbReference type="EMBL" id="RHC75117.1"/>
    </source>
</evidence>
<protein>
    <submittedName>
        <fullName evidence="8">Cobalamin-binding protein</fullName>
    </submittedName>
    <submittedName>
        <fullName evidence="7">Corrinoid protein</fullName>
    </submittedName>
</protein>
<comment type="caution">
    <text evidence="8">The sequence shown here is derived from an EMBL/GenBank/DDBJ whole genome shotgun (WGS) entry which is preliminary data.</text>
</comment>
<evidence type="ECO:0000313" key="6">
    <source>
        <dbReference type="EMBL" id="KAB4246224.1"/>
    </source>
</evidence>
<dbReference type="InterPro" id="IPR036594">
    <property type="entry name" value="Meth_synthase_dom"/>
</dbReference>
<dbReference type="Pfam" id="PF02607">
    <property type="entry name" value="B12-binding_2"/>
    <property type="match status" value="1"/>
</dbReference>
<dbReference type="PANTHER" id="PTHR45833">
    <property type="entry name" value="METHIONINE SYNTHASE"/>
    <property type="match status" value="1"/>
</dbReference>
<dbReference type="GO" id="GO:0005829">
    <property type="term" value="C:cytosol"/>
    <property type="evidence" value="ECO:0007669"/>
    <property type="project" value="TreeGrafter"/>
</dbReference>
<proteinExistence type="inferred from homology"/>
<gene>
    <name evidence="8" type="ORF">DW831_06230</name>
    <name evidence="6" type="ORF">GAP41_01285</name>
    <name evidence="7" type="ORF">POZ24_06475</name>
</gene>
<dbReference type="Proteomes" id="UP000431575">
    <property type="component" value="Unassembled WGS sequence"/>
</dbReference>
<dbReference type="InterPro" id="IPR050554">
    <property type="entry name" value="Met_Synthase/Corrinoid"/>
</dbReference>
<evidence type="ECO:0000313" key="7">
    <source>
        <dbReference type="EMBL" id="MDC1879670.1"/>
    </source>
</evidence>
<dbReference type="InterPro" id="IPR006158">
    <property type="entry name" value="Cobalamin-bd"/>
</dbReference>
<dbReference type="FunFam" id="3.40.50.280:FF:000003">
    <property type="entry name" value="Dimethylamine methyltransferase corrinoid protein"/>
    <property type="match status" value="1"/>
</dbReference>
<dbReference type="GO" id="GO:0050667">
    <property type="term" value="P:homocysteine metabolic process"/>
    <property type="evidence" value="ECO:0007669"/>
    <property type="project" value="TreeGrafter"/>
</dbReference>
<sequence>MNDILNKIAVCVEYGKLNRKVPYPPFLKEQDGVDELTQQALATGISPNEILTAGLITGMNNIGVKFKDNKVFVPQVLMSAKAMSIGMGFLKKYFADGSVKRKGKFIIGTVEGDLHDIGKNLVSMMLEGNGYEVIDLGINVTSEQFVAAVKENPDAFVGMSALLTTTMVNMEKINVAIKEENPCVITFAGGAPVSEEFAKSIGIDYYTEEPQALVEILDDLVSRHECA</sequence>
<dbReference type="SMART" id="SM01018">
    <property type="entry name" value="B12-binding_2"/>
    <property type="match status" value="1"/>
</dbReference>
<evidence type="ECO:0000259" key="5">
    <source>
        <dbReference type="PROSITE" id="PS51337"/>
    </source>
</evidence>
<feature type="domain" description="B12-binding N-terminal" evidence="5">
    <location>
        <begin position="8"/>
        <end position="102"/>
    </location>
</feature>
<evidence type="ECO:0000313" key="9">
    <source>
        <dbReference type="Proteomes" id="UP000284514"/>
    </source>
</evidence>
<dbReference type="SUPFAM" id="SSF52242">
    <property type="entry name" value="Cobalamin (vitamin B12)-binding domain"/>
    <property type="match status" value="1"/>
</dbReference>
<evidence type="ECO:0000256" key="2">
    <source>
        <dbReference type="ARBA" id="ARBA00022723"/>
    </source>
</evidence>
<dbReference type="InterPro" id="IPR003759">
    <property type="entry name" value="Cbl-bd_cap"/>
</dbReference>
<dbReference type="Gene3D" id="1.10.1240.10">
    <property type="entry name" value="Methionine synthase domain"/>
    <property type="match status" value="1"/>
</dbReference>
<dbReference type="Gene3D" id="3.40.50.280">
    <property type="entry name" value="Cobalamin-binding domain"/>
    <property type="match status" value="1"/>
</dbReference>
<dbReference type="Pfam" id="PF02310">
    <property type="entry name" value="B12-binding"/>
    <property type="match status" value="1"/>
</dbReference>
<evidence type="ECO:0000256" key="3">
    <source>
        <dbReference type="ARBA" id="ARBA00023285"/>
    </source>
</evidence>
<dbReference type="PROSITE" id="PS51337">
    <property type="entry name" value="B12_BINDING_NTER"/>
    <property type="match status" value="1"/>
</dbReference>
<keyword evidence="2" id="KW-0479">Metal-binding</keyword>
<dbReference type="PANTHER" id="PTHR45833:SF1">
    <property type="entry name" value="METHIONINE SYNTHASE"/>
    <property type="match status" value="1"/>
</dbReference>
<dbReference type="RefSeq" id="WP_098031806.1">
    <property type="nucleotide sequence ID" value="NZ_CAKOCG010000001.1"/>
</dbReference>
<dbReference type="EMBL" id="QSIF01000006">
    <property type="protein sequence ID" value="RHC75117.1"/>
    <property type="molecule type" value="Genomic_DNA"/>
</dbReference>
<dbReference type="EMBL" id="WCTM01000001">
    <property type="protein sequence ID" value="KAB4246224.1"/>
    <property type="molecule type" value="Genomic_DNA"/>
</dbReference>
<dbReference type="CDD" id="cd02070">
    <property type="entry name" value="corrinoid_protein_B12-BD"/>
    <property type="match status" value="1"/>
</dbReference>
<organism evidence="8 9">
    <name type="scientific">Bacteroides uniformis</name>
    <dbReference type="NCBI Taxonomy" id="820"/>
    <lineage>
        <taxon>Bacteria</taxon>
        <taxon>Pseudomonadati</taxon>
        <taxon>Bacteroidota</taxon>
        <taxon>Bacteroidia</taxon>
        <taxon>Bacteroidales</taxon>
        <taxon>Bacteroidaceae</taxon>
        <taxon>Bacteroides</taxon>
    </lineage>
</organism>
<dbReference type="GO" id="GO:0008705">
    <property type="term" value="F:methionine synthase activity"/>
    <property type="evidence" value="ECO:0007669"/>
    <property type="project" value="TreeGrafter"/>
</dbReference>
<dbReference type="GO" id="GO:0031419">
    <property type="term" value="F:cobalamin binding"/>
    <property type="evidence" value="ECO:0007669"/>
    <property type="project" value="InterPro"/>
</dbReference>
<evidence type="ECO:0000313" key="10">
    <source>
        <dbReference type="Proteomes" id="UP000431575"/>
    </source>
</evidence>
<reference evidence="6 10" key="2">
    <citation type="journal article" date="2019" name="Nat. Med.">
        <title>A library of human gut bacterial isolates paired with longitudinal multiomics data enables mechanistic microbiome research.</title>
        <authorList>
            <person name="Poyet M."/>
            <person name="Groussin M."/>
            <person name="Gibbons S.M."/>
            <person name="Avila-Pacheco J."/>
            <person name="Jiang X."/>
            <person name="Kearney S.M."/>
            <person name="Perrotta A.R."/>
            <person name="Berdy B."/>
            <person name="Zhao S."/>
            <person name="Lieberman T.D."/>
            <person name="Swanson P.K."/>
            <person name="Smith M."/>
            <person name="Roesemann S."/>
            <person name="Alexander J.E."/>
            <person name="Rich S.A."/>
            <person name="Livny J."/>
            <person name="Vlamakis H."/>
            <person name="Clish C."/>
            <person name="Bullock K."/>
            <person name="Deik A."/>
            <person name="Scott J."/>
            <person name="Pierce K.A."/>
            <person name="Xavier R.J."/>
            <person name="Alm E.J."/>
        </authorList>
    </citation>
    <scope>NUCLEOTIDE SEQUENCE [LARGE SCALE GENOMIC DNA]</scope>
    <source>
        <strain evidence="6 10">BIOML-A6</strain>
    </source>
</reference>
<dbReference type="Proteomes" id="UP000284514">
    <property type="component" value="Unassembled WGS sequence"/>
</dbReference>
<accession>A0A414BJL1</accession>
<dbReference type="GO" id="GO:0046653">
    <property type="term" value="P:tetrahydrofolate metabolic process"/>
    <property type="evidence" value="ECO:0007669"/>
    <property type="project" value="TreeGrafter"/>
</dbReference>
<feature type="domain" description="B12-binding" evidence="4">
    <location>
        <begin position="102"/>
        <end position="227"/>
    </location>
</feature>
<dbReference type="Proteomes" id="UP001213309">
    <property type="component" value="Unassembled WGS sequence"/>
</dbReference>
<dbReference type="EMBL" id="JAQNSG010000005">
    <property type="protein sequence ID" value="MDC1879670.1"/>
    <property type="molecule type" value="Genomic_DNA"/>
</dbReference>
<evidence type="ECO:0000259" key="4">
    <source>
        <dbReference type="PROSITE" id="PS51332"/>
    </source>
</evidence>
<evidence type="ECO:0000256" key="1">
    <source>
        <dbReference type="ARBA" id="ARBA00010854"/>
    </source>
</evidence>
<dbReference type="InterPro" id="IPR036724">
    <property type="entry name" value="Cobalamin-bd_sf"/>
</dbReference>
<dbReference type="GO" id="GO:0046872">
    <property type="term" value="F:metal ion binding"/>
    <property type="evidence" value="ECO:0007669"/>
    <property type="project" value="UniProtKB-KW"/>
</dbReference>
<comment type="similarity">
    <text evidence="1">Belongs to the methylamine corrinoid protein family.</text>
</comment>
<dbReference type="PROSITE" id="PS51332">
    <property type="entry name" value="B12_BINDING"/>
    <property type="match status" value="1"/>
</dbReference>
<name>A0A414BJL1_BACUN</name>
<dbReference type="AlphaFoldDB" id="A0A414BJL1"/>
<reference evidence="8 9" key="1">
    <citation type="submission" date="2018-08" db="EMBL/GenBank/DDBJ databases">
        <title>A genome reference for cultivated species of the human gut microbiota.</title>
        <authorList>
            <person name="Zou Y."/>
            <person name="Xue W."/>
            <person name="Luo G."/>
        </authorList>
    </citation>
    <scope>NUCLEOTIDE SEQUENCE [LARGE SCALE GENOMIC DNA]</scope>
    <source>
        <strain evidence="8 9">AM34-25</strain>
    </source>
</reference>